<dbReference type="GeneID" id="85335704"/>
<reference evidence="1 2" key="1">
    <citation type="submission" date="2016-10" db="EMBL/GenBank/DDBJ databases">
        <title>The genome sequence of Colletotrichum fioriniae PJ7.</title>
        <authorList>
            <person name="Baroncelli R."/>
        </authorList>
    </citation>
    <scope>NUCLEOTIDE SEQUENCE [LARGE SCALE GENOMIC DNA]</scope>
    <source>
        <strain evidence="1 2">IMI 309622</strain>
    </source>
</reference>
<dbReference type="EMBL" id="MOOE01000003">
    <property type="protein sequence ID" value="KAK1535222.1"/>
    <property type="molecule type" value="Genomic_DNA"/>
</dbReference>
<organism evidence="1 2">
    <name type="scientific">Colletotrichum costaricense</name>
    <dbReference type="NCBI Taxonomy" id="1209916"/>
    <lineage>
        <taxon>Eukaryota</taxon>
        <taxon>Fungi</taxon>
        <taxon>Dikarya</taxon>
        <taxon>Ascomycota</taxon>
        <taxon>Pezizomycotina</taxon>
        <taxon>Sordariomycetes</taxon>
        <taxon>Hypocreomycetidae</taxon>
        <taxon>Glomerellales</taxon>
        <taxon>Glomerellaceae</taxon>
        <taxon>Colletotrichum</taxon>
        <taxon>Colletotrichum acutatum species complex</taxon>
    </lineage>
</organism>
<keyword evidence="2" id="KW-1185">Reference proteome</keyword>
<gene>
    <name evidence="1" type="ORF">CCOS01_03974</name>
</gene>
<dbReference type="RefSeq" id="XP_060318422.1">
    <property type="nucleotide sequence ID" value="XM_060452157.1"/>
</dbReference>
<evidence type="ECO:0000313" key="2">
    <source>
        <dbReference type="Proteomes" id="UP001240678"/>
    </source>
</evidence>
<sequence length="176" mass="17941">MGPGGCGPGKTGVKVAGVRERRRRWSVSVGGISESAVGSCVAVAQLHLHLHLHLALAPLTLSKARNGRGGDGGPAIGPLGKVSCAPAVAHFLLSCFFSFLGDGPRRLCNLQLPGAGMWSQTSQTGCQSPHKPLTGLAQFGGGSSVKVSAGATCVELRGHSRLADICLALLSLLRGE</sequence>
<protein>
    <submittedName>
        <fullName evidence="1">Uncharacterized protein</fullName>
    </submittedName>
</protein>
<dbReference type="Proteomes" id="UP001240678">
    <property type="component" value="Unassembled WGS sequence"/>
</dbReference>
<proteinExistence type="predicted"/>
<comment type="caution">
    <text evidence="1">The sequence shown here is derived from an EMBL/GenBank/DDBJ whole genome shotgun (WGS) entry which is preliminary data.</text>
</comment>
<accession>A0AAJ0E4F9</accession>
<dbReference type="AlphaFoldDB" id="A0AAJ0E4F9"/>
<name>A0AAJ0E4F9_9PEZI</name>
<evidence type="ECO:0000313" key="1">
    <source>
        <dbReference type="EMBL" id="KAK1535222.1"/>
    </source>
</evidence>